<proteinExistence type="predicted"/>
<name>A0A1Q9D7H5_SYMMI</name>
<dbReference type="EMBL" id="LSRX01000681">
    <property type="protein sequence ID" value="OLP91067.1"/>
    <property type="molecule type" value="Genomic_DNA"/>
</dbReference>
<dbReference type="Proteomes" id="UP000186817">
    <property type="component" value="Unassembled WGS sequence"/>
</dbReference>
<reference evidence="1 2" key="1">
    <citation type="submission" date="2016-02" db="EMBL/GenBank/DDBJ databases">
        <title>Genome analysis of coral dinoflagellate symbionts highlights evolutionary adaptations to a symbiotic lifestyle.</title>
        <authorList>
            <person name="Aranda M."/>
            <person name="Li Y."/>
            <person name="Liew Y.J."/>
            <person name="Baumgarten S."/>
            <person name="Simakov O."/>
            <person name="Wilson M."/>
            <person name="Piel J."/>
            <person name="Ashoor H."/>
            <person name="Bougouffa S."/>
            <person name="Bajic V.B."/>
            <person name="Ryu T."/>
            <person name="Ravasi T."/>
            <person name="Bayer T."/>
            <person name="Micklem G."/>
            <person name="Kim H."/>
            <person name="Bhak J."/>
            <person name="Lajeunesse T.C."/>
            <person name="Voolstra C.R."/>
        </authorList>
    </citation>
    <scope>NUCLEOTIDE SEQUENCE [LARGE SCALE GENOMIC DNA]</scope>
    <source>
        <strain evidence="1 2">CCMP2467</strain>
    </source>
</reference>
<organism evidence="1 2">
    <name type="scientific">Symbiodinium microadriaticum</name>
    <name type="common">Dinoflagellate</name>
    <name type="synonym">Zooxanthella microadriatica</name>
    <dbReference type="NCBI Taxonomy" id="2951"/>
    <lineage>
        <taxon>Eukaryota</taxon>
        <taxon>Sar</taxon>
        <taxon>Alveolata</taxon>
        <taxon>Dinophyceae</taxon>
        <taxon>Suessiales</taxon>
        <taxon>Symbiodiniaceae</taxon>
        <taxon>Symbiodinium</taxon>
    </lineage>
</organism>
<evidence type="ECO:0000313" key="1">
    <source>
        <dbReference type="EMBL" id="OLP91067.1"/>
    </source>
</evidence>
<gene>
    <name evidence="1" type="ORF">AK812_SmicGene27287</name>
</gene>
<accession>A0A1Q9D7H5</accession>
<keyword evidence="2" id="KW-1185">Reference proteome</keyword>
<evidence type="ECO:0000313" key="2">
    <source>
        <dbReference type="Proteomes" id="UP000186817"/>
    </source>
</evidence>
<protein>
    <submittedName>
        <fullName evidence="1">Uncharacterized protein</fullName>
    </submittedName>
</protein>
<comment type="caution">
    <text evidence="1">The sequence shown here is derived from an EMBL/GenBank/DDBJ whole genome shotgun (WGS) entry which is preliminary data.</text>
</comment>
<sequence>MASISFCQQVAIPSDGNRDLLTRIQEATTAHWWSHLSRNVGASVLTKRSSRHGEVFSGARLHVASVPLWTAATFPRIVLDWARAPGKFQNVTNYRPLCFEAPLAMLLYRLYHATQPGSSDWHAGAGVWVPGPAYSSHGYLCDFAKVKFFAVSLLDPSGHAARCSAYQMRDNILRLRLRYSWTSRTVAMTSLPWTAFA</sequence>
<dbReference type="AlphaFoldDB" id="A0A1Q9D7H5"/>